<evidence type="ECO:0000313" key="9">
    <source>
        <dbReference type="Proteomes" id="UP000176037"/>
    </source>
</evidence>
<dbReference type="CDD" id="cd00090">
    <property type="entry name" value="HTH_ARSR"/>
    <property type="match status" value="1"/>
</dbReference>
<dbReference type="HAMAP" id="MF_00978">
    <property type="entry name" value="Bifunct_BirA"/>
    <property type="match status" value="1"/>
</dbReference>
<dbReference type="InterPro" id="IPR004143">
    <property type="entry name" value="BPL_LPL_catalytic"/>
</dbReference>
<dbReference type="GO" id="GO:0006355">
    <property type="term" value="P:regulation of DNA-templated transcription"/>
    <property type="evidence" value="ECO:0007669"/>
    <property type="project" value="UniProtKB-UniRule"/>
</dbReference>
<evidence type="ECO:0000256" key="1">
    <source>
        <dbReference type="ARBA" id="ARBA00022598"/>
    </source>
</evidence>
<evidence type="ECO:0000259" key="7">
    <source>
        <dbReference type="PROSITE" id="PS51733"/>
    </source>
</evidence>
<dbReference type="RefSeq" id="WP_070178445.1">
    <property type="nucleotide sequence ID" value="NZ_BMJR01000007.1"/>
</dbReference>
<dbReference type="InterPro" id="IPR030855">
    <property type="entry name" value="Bifunct_BirA"/>
</dbReference>
<dbReference type="Pfam" id="PF03099">
    <property type="entry name" value="BPL_LplA_LipB"/>
    <property type="match status" value="1"/>
</dbReference>
<dbReference type="InterPro" id="IPR045864">
    <property type="entry name" value="aa-tRNA-synth_II/BPL/LPL"/>
</dbReference>
<dbReference type="SUPFAM" id="SSF50037">
    <property type="entry name" value="C-terminal domain of transcriptional repressors"/>
    <property type="match status" value="1"/>
</dbReference>
<dbReference type="InterPro" id="IPR036388">
    <property type="entry name" value="WH-like_DNA-bd_sf"/>
</dbReference>
<dbReference type="SUPFAM" id="SSF46785">
    <property type="entry name" value="Winged helix' DNA-binding domain"/>
    <property type="match status" value="1"/>
</dbReference>
<dbReference type="InterPro" id="IPR013196">
    <property type="entry name" value="HTH_11"/>
</dbReference>
<dbReference type="EC" id="6.3.4.15" evidence="6"/>
<keyword evidence="6" id="KW-0238">DNA-binding</keyword>
<feature type="binding site" evidence="6">
    <location>
        <begin position="94"/>
        <end position="96"/>
    </location>
    <ligand>
        <name>biotin</name>
        <dbReference type="ChEBI" id="CHEBI:57586"/>
    </ligand>
</feature>
<dbReference type="InterPro" id="IPR004408">
    <property type="entry name" value="Biotin_CoA_COase_ligase"/>
</dbReference>
<feature type="DNA-binding region" description="H-T-H motif" evidence="6">
    <location>
        <begin position="24"/>
        <end position="43"/>
    </location>
</feature>
<organism evidence="8 9">
    <name type="scientific">Alteromonas lipolytica</name>
    <dbReference type="NCBI Taxonomy" id="1856405"/>
    <lineage>
        <taxon>Bacteria</taxon>
        <taxon>Pseudomonadati</taxon>
        <taxon>Pseudomonadota</taxon>
        <taxon>Gammaproteobacteria</taxon>
        <taxon>Alteromonadales</taxon>
        <taxon>Alteromonadaceae</taxon>
        <taxon>Alteromonas/Salinimonas group</taxon>
        <taxon>Alteromonas</taxon>
    </lineage>
</organism>
<gene>
    <name evidence="6" type="primary">birA</name>
    <name evidence="8" type="ORF">BFC17_07030</name>
</gene>
<keyword evidence="1 6" id="KW-0436">Ligase</keyword>
<evidence type="ECO:0000256" key="4">
    <source>
        <dbReference type="ARBA" id="ARBA00023267"/>
    </source>
</evidence>
<evidence type="ECO:0000256" key="5">
    <source>
        <dbReference type="ARBA" id="ARBA00047846"/>
    </source>
</evidence>
<dbReference type="SUPFAM" id="SSF55681">
    <property type="entry name" value="Class II aaRS and biotin synthetases"/>
    <property type="match status" value="1"/>
</dbReference>
<evidence type="ECO:0000313" key="8">
    <source>
        <dbReference type="EMBL" id="OFI32461.1"/>
    </source>
</evidence>
<feature type="domain" description="BPL/LPL catalytic" evidence="7">
    <location>
        <begin position="70"/>
        <end position="259"/>
    </location>
</feature>
<proteinExistence type="inferred from homology"/>
<dbReference type="GO" id="GO:0003677">
    <property type="term" value="F:DNA binding"/>
    <property type="evidence" value="ECO:0007669"/>
    <property type="project" value="UniProtKB-UniRule"/>
</dbReference>
<dbReference type="Gene3D" id="3.30.930.10">
    <property type="entry name" value="Bira Bifunctional Protein, Domain 2"/>
    <property type="match status" value="1"/>
</dbReference>
<comment type="catalytic activity">
    <reaction evidence="5 6">
        <text>biotin + L-lysyl-[protein] + ATP = N(6)-biotinyl-L-lysyl-[protein] + AMP + diphosphate + H(+)</text>
        <dbReference type="Rhea" id="RHEA:11756"/>
        <dbReference type="Rhea" id="RHEA-COMP:9752"/>
        <dbReference type="Rhea" id="RHEA-COMP:10505"/>
        <dbReference type="ChEBI" id="CHEBI:15378"/>
        <dbReference type="ChEBI" id="CHEBI:29969"/>
        <dbReference type="ChEBI" id="CHEBI:30616"/>
        <dbReference type="ChEBI" id="CHEBI:33019"/>
        <dbReference type="ChEBI" id="CHEBI:57586"/>
        <dbReference type="ChEBI" id="CHEBI:83144"/>
        <dbReference type="ChEBI" id="CHEBI:456215"/>
        <dbReference type="EC" id="6.3.4.15"/>
    </reaction>
</comment>
<feature type="binding site" evidence="6">
    <location>
        <begin position="121"/>
        <end position="123"/>
    </location>
    <ligand>
        <name>biotin</name>
        <dbReference type="ChEBI" id="CHEBI:57586"/>
    </ligand>
</feature>
<keyword evidence="6" id="KW-0678">Repressor</keyword>
<dbReference type="InterPro" id="IPR011991">
    <property type="entry name" value="ArsR-like_HTH"/>
</dbReference>
<protein>
    <recommendedName>
        <fullName evidence="6">Bifunctional ligase/repressor BirA</fullName>
    </recommendedName>
    <alternativeName>
        <fullName evidence="6">Biotin operon repressor</fullName>
    </alternativeName>
    <alternativeName>
        <fullName evidence="6">Biotin--[acetyl-CoA-carboxylase] ligase</fullName>
        <ecNumber evidence="6">6.3.4.15</ecNumber>
    </alternativeName>
    <alternativeName>
        <fullName evidence="6">Biotin--protein ligase</fullName>
    </alternativeName>
    <alternativeName>
        <fullName evidence="6">Biotin-[acetyl-CoA carboxylase] synthetase</fullName>
    </alternativeName>
</protein>
<sequence length="324" mass="35721">MKLKSREIRQQLLCVLADGEFHSGETLAQTLNLSRTAIAGHINQLIDWGLDVFKVKGKGYKLNRPLILLDEKKITGQFTQPAYGEVSVIQVIESTNTELKNTDRVRANGDTIVAEIQTAGRGRHGRQWLAPVGGSLTFSMYWRFNDGYQGMAGLSLLVGIAICRALKTCGLDEARLKWPNDVYLFGKKLAGVLIEVEGQIGAPADCIIGIGLNVVVPPHEFEVGQPHIDMSQALGPDIDRNDVAACIIEQLWQMLPDFTQRGFEPYIDEWQHLDWFADRTVVVKSGDKRISGINRGIDASGALLLETADGITRFHGGEVSLRAN</sequence>
<keyword evidence="4 6" id="KW-0092">Biotin</keyword>
<dbReference type="Pfam" id="PF02237">
    <property type="entry name" value="BPL_C"/>
    <property type="match status" value="1"/>
</dbReference>
<dbReference type="NCBIfam" id="TIGR00121">
    <property type="entry name" value="birA_ligase"/>
    <property type="match status" value="1"/>
</dbReference>
<keyword evidence="9" id="KW-1185">Reference proteome</keyword>
<dbReference type="Proteomes" id="UP000176037">
    <property type="component" value="Unassembled WGS sequence"/>
</dbReference>
<dbReference type="AlphaFoldDB" id="A0A1E8F959"/>
<comment type="similarity">
    <text evidence="6">Belongs to the biotin--protein ligase family.</text>
</comment>
<keyword evidence="3 6" id="KW-0067">ATP-binding</keyword>
<keyword evidence="6" id="KW-0805">Transcription regulation</keyword>
<dbReference type="Pfam" id="PF08279">
    <property type="entry name" value="HTH_11"/>
    <property type="match status" value="1"/>
</dbReference>
<evidence type="ECO:0000256" key="2">
    <source>
        <dbReference type="ARBA" id="ARBA00022741"/>
    </source>
</evidence>
<dbReference type="PROSITE" id="PS51733">
    <property type="entry name" value="BPL_LPL_CATALYTIC"/>
    <property type="match status" value="1"/>
</dbReference>
<dbReference type="STRING" id="1856405.BFC17_07030"/>
<dbReference type="NCBIfam" id="NF008847">
    <property type="entry name" value="PRK11886.1-2"/>
    <property type="match status" value="1"/>
</dbReference>
<dbReference type="GO" id="GO:0005524">
    <property type="term" value="F:ATP binding"/>
    <property type="evidence" value="ECO:0007669"/>
    <property type="project" value="UniProtKB-UniRule"/>
</dbReference>
<keyword evidence="2 6" id="KW-0547">Nucleotide-binding</keyword>
<dbReference type="EMBL" id="MJIC01000017">
    <property type="protein sequence ID" value="OFI32461.1"/>
    <property type="molecule type" value="Genomic_DNA"/>
</dbReference>
<reference evidence="8 9" key="1">
    <citation type="submission" date="2016-09" db="EMBL/GenBank/DDBJ databases">
        <title>Alteromonas lipolytica, a new species isolated from sea water.</title>
        <authorList>
            <person name="Wu Y.-H."/>
            <person name="Cheng H."/>
            <person name="Xu X.-W."/>
        </authorList>
    </citation>
    <scope>NUCLEOTIDE SEQUENCE [LARGE SCALE GENOMIC DNA]</scope>
    <source>
        <strain evidence="8 9">JW12</strain>
    </source>
</reference>
<comment type="caution">
    <text evidence="8">The sequence shown here is derived from an EMBL/GenBank/DDBJ whole genome shotgun (WGS) entry which is preliminary data.</text>
</comment>
<accession>A0A1E8F959</accession>
<dbReference type="Gene3D" id="1.10.10.10">
    <property type="entry name" value="Winged helix-like DNA-binding domain superfamily/Winged helix DNA-binding domain"/>
    <property type="match status" value="1"/>
</dbReference>
<feature type="binding site" evidence="6">
    <location>
        <position position="117"/>
    </location>
    <ligand>
        <name>biotin</name>
        <dbReference type="ChEBI" id="CHEBI:57586"/>
    </ligand>
</feature>
<dbReference type="InterPro" id="IPR003142">
    <property type="entry name" value="BPL_C"/>
</dbReference>
<feature type="binding site" evidence="6">
    <location>
        <position position="188"/>
    </location>
    <ligand>
        <name>biotin</name>
        <dbReference type="ChEBI" id="CHEBI:57586"/>
    </ligand>
</feature>
<evidence type="ECO:0000256" key="3">
    <source>
        <dbReference type="ARBA" id="ARBA00022840"/>
    </source>
</evidence>
<dbReference type="OrthoDB" id="9807064at2"/>
<evidence type="ECO:0000256" key="6">
    <source>
        <dbReference type="HAMAP-Rule" id="MF_00978"/>
    </source>
</evidence>
<dbReference type="InterPro" id="IPR008988">
    <property type="entry name" value="Transcriptional_repressor_C"/>
</dbReference>
<name>A0A1E8F959_9ALTE</name>
<dbReference type="PANTHER" id="PTHR12835">
    <property type="entry name" value="BIOTIN PROTEIN LIGASE"/>
    <property type="match status" value="1"/>
</dbReference>
<dbReference type="InterPro" id="IPR036390">
    <property type="entry name" value="WH_DNA-bd_sf"/>
</dbReference>
<keyword evidence="6" id="KW-0804">Transcription</keyword>
<dbReference type="GO" id="GO:0004077">
    <property type="term" value="F:biotin--[biotin carboxyl-carrier protein] ligase activity"/>
    <property type="evidence" value="ECO:0007669"/>
    <property type="project" value="UniProtKB-UniRule"/>
</dbReference>
<dbReference type="Gene3D" id="2.30.30.100">
    <property type="match status" value="1"/>
</dbReference>
<dbReference type="CDD" id="cd16442">
    <property type="entry name" value="BPL"/>
    <property type="match status" value="1"/>
</dbReference>
<comment type="function">
    <text evidence="6">Acts both as a biotin--[acetyl-CoA-carboxylase] ligase and a biotin-operon repressor. In the presence of ATP, BirA activates biotin to form the BirA-biotinyl-5'-adenylate (BirA-bio-5'-AMP or holoBirA) complex. HoloBirA can either transfer the biotinyl moiety to the biotin carboxyl carrier protein (BCCP) subunit of acetyl-CoA carboxylase, or bind to the biotin operator site and inhibit transcription of the operon.</text>
</comment>
<dbReference type="GO" id="GO:0005737">
    <property type="term" value="C:cytoplasm"/>
    <property type="evidence" value="ECO:0007669"/>
    <property type="project" value="TreeGrafter"/>
</dbReference>
<dbReference type="PANTHER" id="PTHR12835:SF5">
    <property type="entry name" value="BIOTIN--PROTEIN LIGASE"/>
    <property type="match status" value="1"/>
</dbReference>